<proteinExistence type="predicted"/>
<feature type="region of interest" description="Disordered" evidence="1">
    <location>
        <begin position="26"/>
        <end position="50"/>
    </location>
</feature>
<organism evidence="2 3">
    <name type="scientific">Haloarcula saliterrae</name>
    <dbReference type="NCBI Taxonomy" id="2950534"/>
    <lineage>
        <taxon>Archaea</taxon>
        <taxon>Methanobacteriati</taxon>
        <taxon>Methanobacteriota</taxon>
        <taxon>Stenosarchaea group</taxon>
        <taxon>Halobacteria</taxon>
        <taxon>Halobacteriales</taxon>
        <taxon>Haloarculaceae</taxon>
        <taxon>Haloarcula</taxon>
    </lineage>
</organism>
<dbReference type="Proteomes" id="UP001259659">
    <property type="component" value="Unassembled WGS sequence"/>
</dbReference>
<dbReference type="EMBL" id="JAMQON010000001">
    <property type="protein sequence ID" value="MDS0257788.1"/>
    <property type="molecule type" value="Genomic_DNA"/>
</dbReference>
<feature type="region of interest" description="Disordered" evidence="1">
    <location>
        <begin position="167"/>
        <end position="186"/>
    </location>
</feature>
<sequence>MKLTRRDAIGALSTAGIAAVAGCESLGGDRTDTESGTKTAAGTPGDGEMGSDSGAMMALAEALYPSDAEVTEEYLGTYLYGRMVDEESYRTEVQAGVDTLDRLARDAHESRFAELSGGERVGLIEDTDLRTGDSVPDGTDIQRANYYLVDELLFAFYASPTGGERVGNPNPRGWPGGYGYNGAGSP</sequence>
<protein>
    <submittedName>
        <fullName evidence="2">Gluconate 2-dehydrogenase subunit 3 family protein</fullName>
    </submittedName>
</protein>
<gene>
    <name evidence="2" type="ORF">NDI56_00035</name>
</gene>
<dbReference type="PROSITE" id="PS51257">
    <property type="entry name" value="PROKAR_LIPOPROTEIN"/>
    <property type="match status" value="1"/>
</dbReference>
<evidence type="ECO:0000313" key="3">
    <source>
        <dbReference type="Proteomes" id="UP001259659"/>
    </source>
</evidence>
<reference evidence="2 3" key="1">
    <citation type="submission" date="2022-06" db="EMBL/GenBank/DDBJ databases">
        <title>Haloarcula sp. a new haloarchaeum isolate from saline soil.</title>
        <authorList>
            <person name="Strakova D."/>
            <person name="Galisteo C."/>
            <person name="Sanchez-Porro C."/>
            <person name="Ventosa A."/>
        </authorList>
    </citation>
    <scope>NUCLEOTIDE SEQUENCE [LARGE SCALE GENOMIC DNA]</scope>
    <source>
        <strain evidence="2 3">S1CR25-12</strain>
    </source>
</reference>
<dbReference type="RefSeq" id="WP_310917343.1">
    <property type="nucleotide sequence ID" value="NZ_JAMQON010000001.1"/>
</dbReference>
<evidence type="ECO:0000256" key="1">
    <source>
        <dbReference type="SAM" id="MobiDB-lite"/>
    </source>
</evidence>
<name>A0ABU2F672_9EURY</name>
<dbReference type="InterPro" id="IPR027056">
    <property type="entry name" value="Gluconate_2DH_su3"/>
</dbReference>
<evidence type="ECO:0000313" key="2">
    <source>
        <dbReference type="EMBL" id="MDS0257788.1"/>
    </source>
</evidence>
<accession>A0ABU2F672</accession>
<keyword evidence="3" id="KW-1185">Reference proteome</keyword>
<feature type="compositionally biased region" description="Gly residues" evidence="1">
    <location>
        <begin position="174"/>
        <end position="186"/>
    </location>
</feature>
<dbReference type="Pfam" id="PF13618">
    <property type="entry name" value="Gluconate_2-dh3"/>
    <property type="match status" value="1"/>
</dbReference>
<comment type="caution">
    <text evidence="2">The sequence shown here is derived from an EMBL/GenBank/DDBJ whole genome shotgun (WGS) entry which is preliminary data.</text>
</comment>